<dbReference type="OMA" id="LMRRNDW"/>
<dbReference type="Gene3D" id="2.60.40.790">
    <property type="match status" value="1"/>
</dbReference>
<dbReference type="AlphaFoldDB" id="A0A1Y1HJH9"/>
<dbReference type="EMBL" id="DF236966">
    <property type="protein sequence ID" value="GAQ78690.1"/>
    <property type="molecule type" value="Genomic_DNA"/>
</dbReference>
<evidence type="ECO:0000313" key="6">
    <source>
        <dbReference type="EMBL" id="GAQ78690.1"/>
    </source>
</evidence>
<dbReference type="Proteomes" id="UP000054558">
    <property type="component" value="Unassembled WGS sequence"/>
</dbReference>
<feature type="domain" description="SHSP" evidence="5">
    <location>
        <begin position="41"/>
        <end position="156"/>
    </location>
</feature>
<proteinExistence type="inferred from homology"/>
<dbReference type="GO" id="GO:0042542">
    <property type="term" value="P:response to hydrogen peroxide"/>
    <property type="evidence" value="ECO:0000318"/>
    <property type="project" value="GO_Central"/>
</dbReference>
<evidence type="ECO:0000256" key="1">
    <source>
        <dbReference type="ARBA" id="ARBA00023016"/>
    </source>
</evidence>
<accession>A0A1Y1HJH9</accession>
<dbReference type="InterPro" id="IPR002068">
    <property type="entry name" value="A-crystallin/Hsp20_dom"/>
</dbReference>
<organism evidence="6 7">
    <name type="scientific">Klebsormidium nitens</name>
    <name type="common">Green alga</name>
    <name type="synonym">Ulothrix nitens</name>
    <dbReference type="NCBI Taxonomy" id="105231"/>
    <lineage>
        <taxon>Eukaryota</taxon>
        <taxon>Viridiplantae</taxon>
        <taxon>Streptophyta</taxon>
        <taxon>Klebsormidiophyceae</taxon>
        <taxon>Klebsormidiales</taxon>
        <taxon>Klebsormidiaceae</taxon>
        <taxon>Klebsormidium</taxon>
    </lineage>
</organism>
<reference evidence="6 7" key="1">
    <citation type="journal article" date="2014" name="Nat. Commun.">
        <title>Klebsormidium flaccidum genome reveals primary factors for plant terrestrial adaptation.</title>
        <authorList>
            <person name="Hori K."/>
            <person name="Maruyama F."/>
            <person name="Fujisawa T."/>
            <person name="Togashi T."/>
            <person name="Yamamoto N."/>
            <person name="Seo M."/>
            <person name="Sato S."/>
            <person name="Yamada T."/>
            <person name="Mori H."/>
            <person name="Tajima N."/>
            <person name="Moriyama T."/>
            <person name="Ikeuchi M."/>
            <person name="Watanabe M."/>
            <person name="Wada H."/>
            <person name="Kobayashi K."/>
            <person name="Saito M."/>
            <person name="Masuda T."/>
            <person name="Sasaki-Sekimoto Y."/>
            <person name="Mashiguchi K."/>
            <person name="Awai K."/>
            <person name="Shimojima M."/>
            <person name="Masuda S."/>
            <person name="Iwai M."/>
            <person name="Nobusawa T."/>
            <person name="Narise T."/>
            <person name="Kondo S."/>
            <person name="Saito H."/>
            <person name="Sato R."/>
            <person name="Murakawa M."/>
            <person name="Ihara Y."/>
            <person name="Oshima-Yamada Y."/>
            <person name="Ohtaka K."/>
            <person name="Satoh M."/>
            <person name="Sonobe K."/>
            <person name="Ishii M."/>
            <person name="Ohtani R."/>
            <person name="Kanamori-Sato M."/>
            <person name="Honoki R."/>
            <person name="Miyazaki D."/>
            <person name="Mochizuki H."/>
            <person name="Umetsu J."/>
            <person name="Higashi K."/>
            <person name="Shibata D."/>
            <person name="Kamiya Y."/>
            <person name="Sato N."/>
            <person name="Nakamura Y."/>
            <person name="Tabata S."/>
            <person name="Ida S."/>
            <person name="Kurokawa K."/>
            <person name="Ohta H."/>
        </authorList>
    </citation>
    <scope>NUCLEOTIDE SEQUENCE [LARGE SCALE GENOMIC DNA]</scope>
    <source>
        <strain evidence="6 7">NIES-2285</strain>
    </source>
</reference>
<feature type="compositionally biased region" description="Gly residues" evidence="4">
    <location>
        <begin position="157"/>
        <end position="171"/>
    </location>
</feature>
<dbReference type="SUPFAM" id="SSF49764">
    <property type="entry name" value="HSP20-like chaperones"/>
    <property type="match status" value="1"/>
</dbReference>
<dbReference type="PANTHER" id="PTHR11527">
    <property type="entry name" value="HEAT-SHOCK PROTEIN 20 FAMILY MEMBER"/>
    <property type="match status" value="1"/>
</dbReference>
<feature type="region of interest" description="Disordered" evidence="4">
    <location>
        <begin position="139"/>
        <end position="171"/>
    </location>
</feature>
<gene>
    <name evidence="6" type="ORF">KFL_000170360</name>
</gene>
<dbReference type="GO" id="GO:0009408">
    <property type="term" value="P:response to heat"/>
    <property type="evidence" value="ECO:0000318"/>
    <property type="project" value="GO_Central"/>
</dbReference>
<keyword evidence="1 6" id="KW-0346">Stress response</keyword>
<dbReference type="GO" id="GO:0009651">
    <property type="term" value="P:response to salt stress"/>
    <property type="evidence" value="ECO:0000318"/>
    <property type="project" value="GO_Central"/>
</dbReference>
<dbReference type="InterPro" id="IPR008978">
    <property type="entry name" value="HSP20-like_chaperone"/>
</dbReference>
<dbReference type="Pfam" id="PF00011">
    <property type="entry name" value="HSP20"/>
    <property type="match status" value="1"/>
</dbReference>
<keyword evidence="7" id="KW-1185">Reference proteome</keyword>
<feature type="compositionally biased region" description="Basic and acidic residues" evidence="4">
    <location>
        <begin position="139"/>
        <end position="151"/>
    </location>
</feature>
<evidence type="ECO:0000259" key="5">
    <source>
        <dbReference type="PROSITE" id="PS01031"/>
    </source>
</evidence>
<evidence type="ECO:0000313" key="7">
    <source>
        <dbReference type="Proteomes" id="UP000054558"/>
    </source>
</evidence>
<dbReference type="PROSITE" id="PS01031">
    <property type="entry name" value="SHSP"/>
    <property type="match status" value="1"/>
</dbReference>
<evidence type="ECO:0000256" key="3">
    <source>
        <dbReference type="RuleBase" id="RU003616"/>
    </source>
</evidence>
<dbReference type="GO" id="GO:0051259">
    <property type="term" value="P:protein complex oligomerization"/>
    <property type="evidence" value="ECO:0000318"/>
    <property type="project" value="GO_Central"/>
</dbReference>
<name>A0A1Y1HJH9_KLENI</name>
<sequence length="171" mass="18897">MALSTFFAGGGDPFGDVFDPFRLVAFRPDTGDQTGNKLSDDARAIANTKVDWIEKPDKHVIQVDLPGVARNDINVTVEDNNTLVISGERVKEDRQDDDRVHRYERVVGRFLRRFRLPDNADVSKITAKMDQGVLKIEIPKKEKPKEEKRNVQIDYGSGSGGGGGTGTGTTH</sequence>
<dbReference type="STRING" id="105231.A0A1Y1HJH9"/>
<dbReference type="GO" id="GO:0006457">
    <property type="term" value="P:protein folding"/>
    <property type="evidence" value="ECO:0000318"/>
    <property type="project" value="GO_Central"/>
</dbReference>
<dbReference type="GO" id="GO:0051082">
    <property type="term" value="F:unfolded protein binding"/>
    <property type="evidence" value="ECO:0000318"/>
    <property type="project" value="GO_Central"/>
</dbReference>
<protein>
    <submittedName>
        <fullName evidence="6">Heat shock protein</fullName>
    </submittedName>
</protein>
<evidence type="ECO:0000256" key="2">
    <source>
        <dbReference type="PROSITE-ProRule" id="PRU00285"/>
    </source>
</evidence>
<dbReference type="OrthoDB" id="1245404at2759"/>
<comment type="similarity">
    <text evidence="2 3">Belongs to the small heat shock protein (HSP20) family.</text>
</comment>
<dbReference type="InterPro" id="IPR031107">
    <property type="entry name" value="Small_HSP"/>
</dbReference>
<evidence type="ECO:0000256" key="4">
    <source>
        <dbReference type="SAM" id="MobiDB-lite"/>
    </source>
</evidence>